<organism evidence="2">
    <name type="scientific">Psilocybe cubensis</name>
    <name type="common">Psychedelic mushroom</name>
    <name type="synonym">Stropharia cubensis</name>
    <dbReference type="NCBI Taxonomy" id="181762"/>
    <lineage>
        <taxon>Eukaryota</taxon>
        <taxon>Fungi</taxon>
        <taxon>Dikarya</taxon>
        <taxon>Basidiomycota</taxon>
        <taxon>Agaricomycotina</taxon>
        <taxon>Agaricomycetes</taxon>
        <taxon>Agaricomycetidae</taxon>
        <taxon>Agaricales</taxon>
        <taxon>Agaricineae</taxon>
        <taxon>Strophariaceae</taxon>
        <taxon>Psilocybe</taxon>
    </lineage>
</organism>
<feature type="region of interest" description="Disordered" evidence="1">
    <location>
        <begin position="1"/>
        <end position="22"/>
    </location>
</feature>
<reference evidence="2" key="1">
    <citation type="submission" date="2021-02" db="EMBL/GenBank/DDBJ databases">
        <title>Psilocybe cubensis genome.</title>
        <authorList>
            <person name="Mckernan K.J."/>
            <person name="Crawford S."/>
            <person name="Trippe A."/>
            <person name="Kane L.T."/>
            <person name="Mclaughlin S."/>
        </authorList>
    </citation>
    <scope>NUCLEOTIDE SEQUENCE [LARGE SCALE GENOMIC DNA]</scope>
    <source>
        <strain evidence="2">MGC-MH-2018</strain>
    </source>
</reference>
<protein>
    <submittedName>
        <fullName evidence="2">Uncharacterized protein</fullName>
    </submittedName>
</protein>
<name>A0A8H7XQ79_PSICU</name>
<sequence>MPKTRNVKKDKTTSRDNSLQSKVLHPYPPVTIQPRRKMISRTVAAAQFKLTEEAGPYYMQAWRIGERKAFLNRFYSVWFTLWPEIPTDKDDLEAVAHRRQITRRRIFIELCFAGVWCHPATLHWKEFCDETVRRHEEEIHGKKQEAKHQEKVNERQIQAQRYLEAQRKKVFRLQEDEDVLKDAQLLAEFAAGCQQRMIVRSQEPTIKCAAFRHHSGELGPSPLRSMYIPDTTASGPTSDETDSAAL</sequence>
<evidence type="ECO:0000256" key="1">
    <source>
        <dbReference type="SAM" id="MobiDB-lite"/>
    </source>
</evidence>
<dbReference type="AlphaFoldDB" id="A0A8H7XQ79"/>
<gene>
    <name evidence="2" type="ORF">JR316_010455</name>
</gene>
<proteinExistence type="predicted"/>
<feature type="region of interest" description="Disordered" evidence="1">
    <location>
        <begin position="219"/>
        <end position="246"/>
    </location>
</feature>
<accession>A0A8H7XQ79</accession>
<evidence type="ECO:0000313" key="2">
    <source>
        <dbReference type="EMBL" id="KAG5164813.1"/>
    </source>
</evidence>
<comment type="caution">
    <text evidence="2">The sequence shown here is derived from an EMBL/GenBank/DDBJ whole genome shotgun (WGS) entry which is preliminary data.</text>
</comment>
<dbReference type="EMBL" id="JAFIQS010000011">
    <property type="protein sequence ID" value="KAG5164813.1"/>
    <property type="molecule type" value="Genomic_DNA"/>
</dbReference>